<dbReference type="InterPro" id="IPR014030">
    <property type="entry name" value="Ketoacyl_synth_N"/>
</dbReference>
<dbReference type="PANTHER" id="PTHR11712:SF336">
    <property type="entry name" value="3-OXOACYL-[ACYL-CARRIER-PROTEIN] SYNTHASE, MITOCHONDRIAL"/>
    <property type="match status" value="1"/>
</dbReference>
<keyword evidence="5" id="KW-1185">Reference proteome</keyword>
<reference evidence="4 5" key="1">
    <citation type="submission" date="2018-11" db="EMBL/GenBank/DDBJ databases">
        <authorList>
            <consortium name="Pathogen Informatics"/>
        </authorList>
    </citation>
    <scope>NUCLEOTIDE SEQUENCE [LARGE SCALE GENOMIC DNA]</scope>
</reference>
<sequence length="146" mass="15572">MYRVVVTGMGAVTPYGAGIAALTKGLMEGRSALKFSEQLGFVVGAIPEGSADFDRWNAGQKREMSRASQLALLAADEAMSSSKAENLDHKDTLVNIGTGVADLMEIYKTAGLVQGGKSRRVSPYFVPKILTNMPAGYVAMKWVPTL</sequence>
<dbReference type="SUPFAM" id="SSF53901">
    <property type="entry name" value="Thiolase-like"/>
    <property type="match status" value="1"/>
</dbReference>
<evidence type="ECO:0000313" key="5">
    <source>
        <dbReference type="Proteomes" id="UP000271889"/>
    </source>
</evidence>
<evidence type="ECO:0000256" key="2">
    <source>
        <dbReference type="ARBA" id="ARBA00022679"/>
    </source>
</evidence>
<accession>A0A3P6R0W8</accession>
<dbReference type="GO" id="GO:0006633">
    <property type="term" value="P:fatty acid biosynthetic process"/>
    <property type="evidence" value="ECO:0007669"/>
    <property type="project" value="TreeGrafter"/>
</dbReference>
<evidence type="ECO:0000313" key="4">
    <source>
        <dbReference type="EMBL" id="VDK56436.1"/>
    </source>
</evidence>
<evidence type="ECO:0000259" key="3">
    <source>
        <dbReference type="Pfam" id="PF00109"/>
    </source>
</evidence>
<protein>
    <recommendedName>
        <fullName evidence="1">beta-ketoacyl-[acyl-carrier-protein] synthase I</fullName>
        <ecNumber evidence="1">2.3.1.41</ecNumber>
    </recommendedName>
</protein>
<proteinExistence type="predicted"/>
<gene>
    <name evidence="4" type="ORF">CGOC_LOCUS3654</name>
</gene>
<dbReference type="GO" id="GO:0005739">
    <property type="term" value="C:mitochondrion"/>
    <property type="evidence" value="ECO:0007669"/>
    <property type="project" value="TreeGrafter"/>
</dbReference>
<dbReference type="InterPro" id="IPR016039">
    <property type="entry name" value="Thiolase-like"/>
</dbReference>
<dbReference type="AlphaFoldDB" id="A0A3P6R0W8"/>
<dbReference type="OrthoDB" id="5334845at2759"/>
<dbReference type="EMBL" id="UYRV01009348">
    <property type="protein sequence ID" value="VDK56436.1"/>
    <property type="molecule type" value="Genomic_DNA"/>
</dbReference>
<dbReference type="PANTHER" id="PTHR11712">
    <property type="entry name" value="POLYKETIDE SYNTHASE-RELATED"/>
    <property type="match status" value="1"/>
</dbReference>
<dbReference type="Pfam" id="PF00109">
    <property type="entry name" value="ketoacyl-synt"/>
    <property type="match status" value="1"/>
</dbReference>
<evidence type="ECO:0000256" key="1">
    <source>
        <dbReference type="ARBA" id="ARBA00013191"/>
    </source>
</evidence>
<organism evidence="4 5">
    <name type="scientific">Cylicostephanus goldi</name>
    <name type="common">Nematode worm</name>
    <dbReference type="NCBI Taxonomy" id="71465"/>
    <lineage>
        <taxon>Eukaryota</taxon>
        <taxon>Metazoa</taxon>
        <taxon>Ecdysozoa</taxon>
        <taxon>Nematoda</taxon>
        <taxon>Chromadorea</taxon>
        <taxon>Rhabditida</taxon>
        <taxon>Rhabditina</taxon>
        <taxon>Rhabditomorpha</taxon>
        <taxon>Strongyloidea</taxon>
        <taxon>Strongylidae</taxon>
        <taxon>Cylicostephanus</taxon>
    </lineage>
</organism>
<dbReference type="Proteomes" id="UP000271889">
    <property type="component" value="Unassembled WGS sequence"/>
</dbReference>
<dbReference type="EC" id="2.3.1.41" evidence="1"/>
<dbReference type="InterPro" id="IPR000794">
    <property type="entry name" value="Beta-ketoacyl_synthase"/>
</dbReference>
<keyword evidence="2" id="KW-0808">Transferase</keyword>
<dbReference type="GO" id="GO:0004315">
    <property type="term" value="F:3-oxoacyl-[acyl-carrier-protein] synthase activity"/>
    <property type="evidence" value="ECO:0007669"/>
    <property type="project" value="UniProtKB-EC"/>
</dbReference>
<name>A0A3P6R0W8_CYLGO</name>
<dbReference type="Gene3D" id="3.40.47.10">
    <property type="match status" value="1"/>
</dbReference>
<feature type="domain" description="Beta-ketoacyl synthase-like N-terminal" evidence="3">
    <location>
        <begin position="3"/>
        <end position="142"/>
    </location>
</feature>